<keyword evidence="1" id="KW-0732">Signal</keyword>
<gene>
    <name evidence="2" type="ORF">MELLADRAFT_123568</name>
</gene>
<evidence type="ECO:0000313" key="2">
    <source>
        <dbReference type="EMBL" id="EGF97642.1"/>
    </source>
</evidence>
<dbReference type="Proteomes" id="UP000001072">
    <property type="component" value="Unassembled WGS sequence"/>
</dbReference>
<accession>F4SCI5</accession>
<protein>
    <submittedName>
        <fullName evidence="2">Secreted protein</fullName>
    </submittedName>
</protein>
<dbReference type="VEuPathDB" id="FungiDB:MELLADRAFT_123568"/>
<dbReference type="InParanoid" id="F4SCI5"/>
<evidence type="ECO:0000313" key="3">
    <source>
        <dbReference type="Proteomes" id="UP000001072"/>
    </source>
</evidence>
<dbReference type="RefSeq" id="XP_007419085.1">
    <property type="nucleotide sequence ID" value="XM_007419023.1"/>
</dbReference>
<proteinExistence type="predicted"/>
<dbReference type="EMBL" id="GL883209">
    <property type="protein sequence ID" value="EGF97642.1"/>
    <property type="molecule type" value="Genomic_DNA"/>
</dbReference>
<name>F4SCI5_MELLP</name>
<reference evidence="3" key="1">
    <citation type="journal article" date="2011" name="Proc. Natl. Acad. Sci. U.S.A.">
        <title>Obligate biotrophy features unraveled by the genomic analysis of rust fungi.</title>
        <authorList>
            <person name="Duplessis S."/>
            <person name="Cuomo C.A."/>
            <person name="Lin Y.-C."/>
            <person name="Aerts A."/>
            <person name="Tisserant E."/>
            <person name="Veneault-Fourrey C."/>
            <person name="Joly D.L."/>
            <person name="Hacquard S."/>
            <person name="Amselem J."/>
            <person name="Cantarel B.L."/>
            <person name="Chiu R."/>
            <person name="Coutinho P.M."/>
            <person name="Feau N."/>
            <person name="Field M."/>
            <person name="Frey P."/>
            <person name="Gelhaye E."/>
            <person name="Goldberg J."/>
            <person name="Grabherr M.G."/>
            <person name="Kodira C.D."/>
            <person name="Kohler A."/>
            <person name="Kuees U."/>
            <person name="Lindquist E.A."/>
            <person name="Lucas S.M."/>
            <person name="Mago R."/>
            <person name="Mauceli E."/>
            <person name="Morin E."/>
            <person name="Murat C."/>
            <person name="Pangilinan J.L."/>
            <person name="Park R."/>
            <person name="Pearson M."/>
            <person name="Quesneville H."/>
            <person name="Rouhier N."/>
            <person name="Sakthikumar S."/>
            <person name="Salamov A.A."/>
            <person name="Schmutz J."/>
            <person name="Selles B."/>
            <person name="Shapiro H."/>
            <person name="Tanguay P."/>
            <person name="Tuskan G.A."/>
            <person name="Henrissat B."/>
            <person name="Van de Peer Y."/>
            <person name="Rouze P."/>
            <person name="Ellis J.G."/>
            <person name="Dodds P.N."/>
            <person name="Schein J.E."/>
            <person name="Zhong S."/>
            <person name="Hamelin R.C."/>
            <person name="Grigoriev I.V."/>
            <person name="Szabo L.J."/>
            <person name="Martin F."/>
        </authorList>
    </citation>
    <scope>NUCLEOTIDE SEQUENCE [LARGE SCALE GENOMIC DNA]</scope>
    <source>
        <strain evidence="3">98AG31 / pathotype 3-4-7</strain>
    </source>
</reference>
<dbReference type="KEGG" id="mlr:MELLADRAFT_123568"/>
<dbReference type="GeneID" id="18926409"/>
<evidence type="ECO:0000256" key="1">
    <source>
        <dbReference type="SAM" id="SignalP"/>
    </source>
</evidence>
<dbReference type="HOGENOM" id="CLU_150810_0_0_1"/>
<feature type="signal peptide" evidence="1">
    <location>
        <begin position="1"/>
        <end position="22"/>
    </location>
</feature>
<dbReference type="AlphaFoldDB" id="F4SCI5"/>
<feature type="chain" id="PRO_5003321429" evidence="1">
    <location>
        <begin position="23"/>
        <end position="132"/>
    </location>
</feature>
<keyword evidence="3" id="KW-1185">Reference proteome</keyword>
<sequence length="132" mass="14872">MLHGLLKISFLISCLLIHDIEAGETVWCTGSFSPLDEDSSDCLSLIPKRQTYSCKPSSCQVDYHQWVQWYPCQLTNSNDKGVSTQQCVKYSWIKPIFTCYNPNNTPYTCKYTPQTAPPMVCTDCTETTPGIA</sequence>
<organism evidence="3">
    <name type="scientific">Melampsora larici-populina (strain 98AG31 / pathotype 3-4-7)</name>
    <name type="common">Poplar leaf rust fungus</name>
    <dbReference type="NCBI Taxonomy" id="747676"/>
    <lineage>
        <taxon>Eukaryota</taxon>
        <taxon>Fungi</taxon>
        <taxon>Dikarya</taxon>
        <taxon>Basidiomycota</taxon>
        <taxon>Pucciniomycotina</taxon>
        <taxon>Pucciniomycetes</taxon>
        <taxon>Pucciniales</taxon>
        <taxon>Melampsoraceae</taxon>
        <taxon>Melampsora</taxon>
    </lineage>
</organism>